<organism evidence="3 4">
    <name type="scientific">Phaeobacter gallaeciensis</name>
    <dbReference type="NCBI Taxonomy" id="60890"/>
    <lineage>
        <taxon>Bacteria</taxon>
        <taxon>Pseudomonadati</taxon>
        <taxon>Pseudomonadota</taxon>
        <taxon>Alphaproteobacteria</taxon>
        <taxon>Rhodobacterales</taxon>
        <taxon>Roseobacteraceae</taxon>
        <taxon>Phaeobacter</taxon>
    </lineage>
</organism>
<sequence length="344" mass="36283">MTQDTNKNRQIVLAQRPVGAPDANTLRLETSDKPVAGAGQMLLRTEYLSLDPYMRGRMNDSKSYAEPVAIGAPMVGGTVARVVTSDVEGFSEGDWVLSFNGWQDYAVSDGAGVTNMGTDPAHPSWALGIMGMPGLTAYCGLLEIGAPKAGETVVTAAATGPVGATVGQIAKIKGCRAVGIAGGGEKCAHAVNELGFDACIDRNATDFEAQLAAACPDGIDVYFENVGGAVLAAVLPLLNPFARVPLCGLVSQYNATSLPEGPDRSGAMLGAFLVKKIKVEGFIVWDSFPNHYPRFAKEMTDWIKEGKIKYREQMVEGLEHAPDAFNGLLEGRNFGKLVVKVGAS</sequence>
<dbReference type="InterPro" id="IPR011032">
    <property type="entry name" value="GroES-like_sf"/>
</dbReference>
<dbReference type="InterPro" id="IPR045010">
    <property type="entry name" value="MDR_fam"/>
</dbReference>
<dbReference type="SUPFAM" id="SSF50129">
    <property type="entry name" value="GroES-like"/>
    <property type="match status" value="1"/>
</dbReference>
<dbReference type="FunFam" id="3.40.50.720:FF:000121">
    <property type="entry name" value="Prostaglandin reductase 2"/>
    <property type="match status" value="1"/>
</dbReference>
<dbReference type="InterPro" id="IPR020843">
    <property type="entry name" value="ER"/>
</dbReference>
<keyword evidence="1" id="KW-0560">Oxidoreductase</keyword>
<name>A0A366WYQ9_9RHOB</name>
<dbReference type="Gene3D" id="3.40.50.720">
    <property type="entry name" value="NAD(P)-binding Rossmann-like Domain"/>
    <property type="match status" value="1"/>
</dbReference>
<dbReference type="PANTHER" id="PTHR43205:SF7">
    <property type="entry name" value="PROSTAGLANDIN REDUCTASE 1"/>
    <property type="match status" value="1"/>
</dbReference>
<dbReference type="InterPro" id="IPR013149">
    <property type="entry name" value="ADH-like_C"/>
</dbReference>
<dbReference type="AlphaFoldDB" id="A0A366WYQ9"/>
<proteinExistence type="predicted"/>
<dbReference type="CDD" id="cd05288">
    <property type="entry name" value="PGDH"/>
    <property type="match status" value="1"/>
</dbReference>
<evidence type="ECO:0000313" key="4">
    <source>
        <dbReference type="Proteomes" id="UP000252706"/>
    </source>
</evidence>
<dbReference type="Proteomes" id="UP000252706">
    <property type="component" value="Unassembled WGS sequence"/>
</dbReference>
<reference evidence="3 4" key="1">
    <citation type="submission" date="2018-07" db="EMBL/GenBank/DDBJ databases">
        <title>Modular assembly of carbohydrate-degrading microbial communities in the ocean.</title>
        <authorList>
            <person name="Enke T.N."/>
            <person name="Datta M.S."/>
            <person name="Schwartzman J.A."/>
            <person name="Cermak N."/>
            <person name="Schmitz D.A."/>
            <person name="Barrere J."/>
            <person name="Cordero O.X."/>
        </authorList>
    </citation>
    <scope>NUCLEOTIDE SEQUENCE [LARGE SCALE GENOMIC DNA]</scope>
    <source>
        <strain evidence="3 4">C3M10</strain>
    </source>
</reference>
<dbReference type="SUPFAM" id="SSF51735">
    <property type="entry name" value="NAD(P)-binding Rossmann-fold domains"/>
    <property type="match status" value="1"/>
</dbReference>
<protein>
    <submittedName>
        <fullName evidence="3">NADP-dependent oxidoreductase</fullName>
    </submittedName>
</protein>
<evidence type="ECO:0000256" key="1">
    <source>
        <dbReference type="ARBA" id="ARBA00023002"/>
    </source>
</evidence>
<dbReference type="InterPro" id="IPR036291">
    <property type="entry name" value="NAD(P)-bd_dom_sf"/>
</dbReference>
<dbReference type="InterPro" id="IPR041694">
    <property type="entry name" value="ADH_N_2"/>
</dbReference>
<dbReference type="RefSeq" id="WP_113823831.1">
    <property type="nucleotide sequence ID" value="NZ_QOCE01000033.1"/>
</dbReference>
<gene>
    <name evidence="3" type="ORF">DS909_12665</name>
</gene>
<dbReference type="Pfam" id="PF00107">
    <property type="entry name" value="ADH_zinc_N"/>
    <property type="match status" value="1"/>
</dbReference>
<evidence type="ECO:0000313" key="3">
    <source>
        <dbReference type="EMBL" id="RBW53891.1"/>
    </source>
</evidence>
<accession>A0A366WYQ9</accession>
<dbReference type="GO" id="GO:0016628">
    <property type="term" value="F:oxidoreductase activity, acting on the CH-CH group of donors, NAD or NADP as acceptor"/>
    <property type="evidence" value="ECO:0007669"/>
    <property type="project" value="InterPro"/>
</dbReference>
<dbReference type="SMART" id="SM00829">
    <property type="entry name" value="PKS_ER"/>
    <property type="match status" value="1"/>
</dbReference>
<dbReference type="PANTHER" id="PTHR43205">
    <property type="entry name" value="PROSTAGLANDIN REDUCTASE"/>
    <property type="match status" value="1"/>
</dbReference>
<comment type="caution">
    <text evidence="3">The sequence shown here is derived from an EMBL/GenBank/DDBJ whole genome shotgun (WGS) entry which is preliminary data.</text>
</comment>
<evidence type="ECO:0000259" key="2">
    <source>
        <dbReference type="SMART" id="SM00829"/>
    </source>
</evidence>
<dbReference type="Gene3D" id="3.90.180.10">
    <property type="entry name" value="Medium-chain alcohol dehydrogenases, catalytic domain"/>
    <property type="match status" value="1"/>
</dbReference>
<dbReference type="Pfam" id="PF16884">
    <property type="entry name" value="ADH_N_2"/>
    <property type="match status" value="1"/>
</dbReference>
<feature type="domain" description="Enoyl reductase (ER)" evidence="2">
    <location>
        <begin position="22"/>
        <end position="339"/>
    </location>
</feature>
<dbReference type="OrthoDB" id="9805663at2"/>
<dbReference type="EMBL" id="QOCE01000033">
    <property type="protein sequence ID" value="RBW53891.1"/>
    <property type="molecule type" value="Genomic_DNA"/>
</dbReference>